<accession>A0ABY7FTL1</accession>
<proteinExistence type="predicted"/>
<reference evidence="1" key="1">
    <citation type="submission" date="2022-11" db="EMBL/GenBank/DDBJ databases">
        <title>Centuries of genome instability and evolution in soft-shell clam transmissible cancer (bioRxiv).</title>
        <authorList>
            <person name="Hart S.F.M."/>
            <person name="Yonemitsu M.A."/>
            <person name="Giersch R.M."/>
            <person name="Beal B.F."/>
            <person name="Arriagada G."/>
            <person name="Davis B.W."/>
            <person name="Ostrander E.A."/>
            <person name="Goff S.P."/>
            <person name="Metzger M.J."/>
        </authorList>
    </citation>
    <scope>NUCLEOTIDE SEQUENCE</scope>
    <source>
        <strain evidence="1">MELC-2E11</strain>
        <tissue evidence="1">Siphon/mantle</tissue>
    </source>
</reference>
<organism evidence="1 2">
    <name type="scientific">Mya arenaria</name>
    <name type="common">Soft-shell clam</name>
    <dbReference type="NCBI Taxonomy" id="6604"/>
    <lineage>
        <taxon>Eukaryota</taxon>
        <taxon>Metazoa</taxon>
        <taxon>Spiralia</taxon>
        <taxon>Lophotrochozoa</taxon>
        <taxon>Mollusca</taxon>
        <taxon>Bivalvia</taxon>
        <taxon>Autobranchia</taxon>
        <taxon>Heteroconchia</taxon>
        <taxon>Euheterodonta</taxon>
        <taxon>Imparidentia</taxon>
        <taxon>Neoheterodontei</taxon>
        <taxon>Myida</taxon>
        <taxon>Myoidea</taxon>
        <taxon>Myidae</taxon>
        <taxon>Mya</taxon>
    </lineage>
</organism>
<dbReference type="EMBL" id="CP111024">
    <property type="protein sequence ID" value="WAR24184.1"/>
    <property type="molecule type" value="Genomic_DNA"/>
</dbReference>
<evidence type="ECO:0000313" key="2">
    <source>
        <dbReference type="Proteomes" id="UP001164746"/>
    </source>
</evidence>
<protein>
    <submittedName>
        <fullName evidence="1">Uncharacterized protein</fullName>
    </submittedName>
</protein>
<gene>
    <name evidence="1" type="ORF">MAR_037853</name>
</gene>
<sequence length="342" mass="37871">MCCPCGSAWSQKLSTCVRTKHPLSDCRFRKDETRLPIECTLVPGPTPNTFYMSAMGDSNLFHCSDQMVFDEEKCTCVRDENFTWPECPPNFLQFSDPPLISRAVSSSGPSLWTIWNDVDFNGGQSISTDAGDVETGVNVAEFGLDDDQYINLVFSAHGGYGRSGSLCFWSLLNGNNTNADLDNNEEALFTNCRPDAGANFSPDHVQDDNTLRISVERNDNQYPVAVNVYVRLYSDSSRNPWNFEEKSLSCALSNTEVDEWFQVCLIWSGQYNAIRLVCKSNDDSMDEDSAETSGFGIVASKSGLIEGNDLTEANGLDPLFGKLALVEFYKGCLPDGLCVIER</sequence>
<keyword evidence="2" id="KW-1185">Reference proteome</keyword>
<name>A0ABY7FTL1_MYAAR</name>
<dbReference type="Proteomes" id="UP001164746">
    <property type="component" value="Chromosome 13"/>
</dbReference>
<evidence type="ECO:0000313" key="1">
    <source>
        <dbReference type="EMBL" id="WAR24184.1"/>
    </source>
</evidence>